<reference evidence="7" key="1">
    <citation type="submission" date="2020-11" db="EMBL/GenBank/DDBJ databases">
        <title>Bacterial whole genome sequence for Panacibacter sp. DH6.</title>
        <authorList>
            <person name="Le V."/>
            <person name="Ko S."/>
            <person name="Ahn C.-Y."/>
            <person name="Oh H.-M."/>
        </authorList>
    </citation>
    <scope>NUCLEOTIDE SEQUENCE</scope>
    <source>
        <strain evidence="7">DH6</strain>
    </source>
</reference>
<feature type="transmembrane region" description="Helical" evidence="5">
    <location>
        <begin position="58"/>
        <end position="79"/>
    </location>
</feature>
<keyword evidence="3 5" id="KW-1133">Transmembrane helix</keyword>
<dbReference type="GO" id="GO:0016020">
    <property type="term" value="C:membrane"/>
    <property type="evidence" value="ECO:0007669"/>
    <property type="project" value="UniProtKB-SubCell"/>
</dbReference>
<dbReference type="Pfam" id="PF06271">
    <property type="entry name" value="RDD"/>
    <property type="match status" value="1"/>
</dbReference>
<evidence type="ECO:0000313" key="8">
    <source>
        <dbReference type="Proteomes" id="UP000628448"/>
    </source>
</evidence>
<dbReference type="RefSeq" id="WP_196992033.1">
    <property type="nucleotide sequence ID" value="NZ_JADWYR010000002.1"/>
</dbReference>
<dbReference type="PANTHER" id="PTHR38480">
    <property type="entry name" value="SLR0254 PROTEIN"/>
    <property type="match status" value="1"/>
</dbReference>
<evidence type="ECO:0000313" key="7">
    <source>
        <dbReference type="EMBL" id="MBG9377974.1"/>
    </source>
</evidence>
<evidence type="ECO:0000256" key="3">
    <source>
        <dbReference type="ARBA" id="ARBA00022989"/>
    </source>
</evidence>
<keyword evidence="4 5" id="KW-0472">Membrane</keyword>
<comment type="subcellular location">
    <subcellularLocation>
        <location evidence="1">Membrane</location>
        <topology evidence="1">Multi-pass membrane protein</topology>
    </subcellularLocation>
</comment>
<protein>
    <submittedName>
        <fullName evidence="7">RDD family protein</fullName>
    </submittedName>
</protein>
<name>A0A931GZ13_9BACT</name>
<sequence>MAIISITTTQNIELEYELASLGDRIIASIVDDIIKIAYVVILLMVLGISADSFGEGGIVFFLLLMLPAALYSLLSEVFLNGQSVGKKVMAIKVISLNGNQPTFSQYLIRWIFRLIDLLMFSGLIAVVVVAATKKHQRIGDLVAGTTLVKTKARTGIEQTLYVPTVDTSYIVTYPEVVNLKDSDMQLIKEVMINVRKSGNNILAWQTTEKLENILHVKNQYDDPMNFLYVLLSDYNHLASKEQQ</sequence>
<feature type="domain" description="RDD" evidence="6">
    <location>
        <begin position="18"/>
        <end position="144"/>
    </location>
</feature>
<gene>
    <name evidence="7" type="ORF">I5907_17175</name>
</gene>
<dbReference type="EMBL" id="JADWYR010000002">
    <property type="protein sequence ID" value="MBG9377974.1"/>
    <property type="molecule type" value="Genomic_DNA"/>
</dbReference>
<comment type="caution">
    <text evidence="7">The sequence shown here is derived from an EMBL/GenBank/DDBJ whole genome shotgun (WGS) entry which is preliminary data.</text>
</comment>
<proteinExistence type="predicted"/>
<evidence type="ECO:0000259" key="6">
    <source>
        <dbReference type="Pfam" id="PF06271"/>
    </source>
</evidence>
<evidence type="ECO:0000256" key="5">
    <source>
        <dbReference type="SAM" id="Phobius"/>
    </source>
</evidence>
<keyword evidence="8" id="KW-1185">Reference proteome</keyword>
<evidence type="ECO:0000256" key="2">
    <source>
        <dbReference type="ARBA" id="ARBA00022692"/>
    </source>
</evidence>
<dbReference type="AlphaFoldDB" id="A0A931GZ13"/>
<dbReference type="Proteomes" id="UP000628448">
    <property type="component" value="Unassembled WGS sequence"/>
</dbReference>
<accession>A0A931GZ13</accession>
<organism evidence="7 8">
    <name type="scientific">Panacibacter microcysteis</name>
    <dbReference type="NCBI Taxonomy" id="2793269"/>
    <lineage>
        <taxon>Bacteria</taxon>
        <taxon>Pseudomonadati</taxon>
        <taxon>Bacteroidota</taxon>
        <taxon>Chitinophagia</taxon>
        <taxon>Chitinophagales</taxon>
        <taxon>Chitinophagaceae</taxon>
        <taxon>Panacibacter</taxon>
    </lineage>
</organism>
<keyword evidence="2 5" id="KW-0812">Transmembrane</keyword>
<evidence type="ECO:0000256" key="4">
    <source>
        <dbReference type="ARBA" id="ARBA00023136"/>
    </source>
</evidence>
<dbReference type="PANTHER" id="PTHR38480:SF1">
    <property type="entry name" value="SLR0254 PROTEIN"/>
    <property type="match status" value="1"/>
</dbReference>
<feature type="transmembrane region" description="Helical" evidence="5">
    <location>
        <begin position="110"/>
        <end position="131"/>
    </location>
</feature>
<evidence type="ECO:0000256" key="1">
    <source>
        <dbReference type="ARBA" id="ARBA00004141"/>
    </source>
</evidence>
<dbReference type="InterPro" id="IPR010432">
    <property type="entry name" value="RDD"/>
</dbReference>
<feature type="transmembrane region" description="Helical" evidence="5">
    <location>
        <begin position="25"/>
        <end position="46"/>
    </location>
</feature>